<gene>
    <name evidence="9" type="ORF">PVL29_006251</name>
</gene>
<dbReference type="PROSITE" id="PS50090">
    <property type="entry name" value="MYB_LIKE"/>
    <property type="match status" value="2"/>
</dbReference>
<evidence type="ECO:0000256" key="2">
    <source>
        <dbReference type="ARBA" id="ARBA00022737"/>
    </source>
</evidence>
<dbReference type="PROSITE" id="PS51294">
    <property type="entry name" value="HTH_MYB"/>
    <property type="match status" value="2"/>
</dbReference>
<evidence type="ECO:0000256" key="1">
    <source>
        <dbReference type="ARBA" id="ARBA00004123"/>
    </source>
</evidence>
<evidence type="ECO:0000256" key="4">
    <source>
        <dbReference type="ARBA" id="ARBA00023125"/>
    </source>
</evidence>
<organism evidence="9 10">
    <name type="scientific">Vitis rotundifolia</name>
    <name type="common">Muscadine grape</name>
    <dbReference type="NCBI Taxonomy" id="103349"/>
    <lineage>
        <taxon>Eukaryota</taxon>
        <taxon>Viridiplantae</taxon>
        <taxon>Streptophyta</taxon>
        <taxon>Embryophyta</taxon>
        <taxon>Tracheophyta</taxon>
        <taxon>Spermatophyta</taxon>
        <taxon>Magnoliopsida</taxon>
        <taxon>eudicotyledons</taxon>
        <taxon>Gunneridae</taxon>
        <taxon>Pentapetalae</taxon>
        <taxon>rosids</taxon>
        <taxon>Vitales</taxon>
        <taxon>Vitaceae</taxon>
        <taxon>Viteae</taxon>
        <taxon>Vitis</taxon>
    </lineage>
</organism>
<name>A0AA39A4J5_VITRO</name>
<feature type="domain" description="HTH myb-type" evidence="8">
    <location>
        <begin position="15"/>
        <end position="67"/>
    </location>
</feature>
<keyword evidence="4" id="KW-0238">DNA-binding</keyword>
<dbReference type="GO" id="GO:0003700">
    <property type="term" value="F:DNA-binding transcription factor activity"/>
    <property type="evidence" value="ECO:0007669"/>
    <property type="project" value="InterPro"/>
</dbReference>
<accession>A0AA39A4J5</accession>
<dbReference type="EMBL" id="JARBHA010000005">
    <property type="protein sequence ID" value="KAJ9700836.1"/>
    <property type="molecule type" value="Genomic_DNA"/>
</dbReference>
<evidence type="ECO:0000313" key="10">
    <source>
        <dbReference type="Proteomes" id="UP001168098"/>
    </source>
</evidence>
<evidence type="ECO:0000256" key="6">
    <source>
        <dbReference type="ARBA" id="ARBA00023242"/>
    </source>
</evidence>
<feature type="domain" description="HTH myb-type" evidence="8">
    <location>
        <begin position="68"/>
        <end position="118"/>
    </location>
</feature>
<proteinExistence type="predicted"/>
<keyword evidence="5" id="KW-0804">Transcription</keyword>
<keyword evidence="3" id="KW-0805">Transcription regulation</keyword>
<dbReference type="GO" id="GO:0005634">
    <property type="term" value="C:nucleus"/>
    <property type="evidence" value="ECO:0007669"/>
    <property type="project" value="UniProtKB-SubCell"/>
</dbReference>
<dbReference type="Pfam" id="PF00249">
    <property type="entry name" value="Myb_DNA-binding"/>
    <property type="match status" value="2"/>
</dbReference>
<reference evidence="9 10" key="1">
    <citation type="journal article" date="2023" name="BMC Biotechnol.">
        <title>Vitis rotundifolia cv Carlos genome sequencing.</title>
        <authorList>
            <person name="Huff M."/>
            <person name="Hulse-Kemp A."/>
            <person name="Scheffler B."/>
            <person name="Youngblood R."/>
            <person name="Simpson S."/>
            <person name="Babiker E."/>
            <person name="Staton M."/>
        </authorList>
    </citation>
    <scope>NUCLEOTIDE SEQUENCE [LARGE SCALE GENOMIC DNA]</scope>
    <source>
        <tissue evidence="9">Leaf</tissue>
    </source>
</reference>
<dbReference type="PANTHER" id="PTHR45675:SF97">
    <property type="entry name" value="MYB DOMAIN PROTEIN 79"/>
    <property type="match status" value="1"/>
</dbReference>
<protein>
    <submittedName>
        <fullName evidence="9">Uncharacterized protein</fullName>
    </submittedName>
</protein>
<dbReference type="Proteomes" id="UP001168098">
    <property type="component" value="Unassembled WGS sequence"/>
</dbReference>
<keyword evidence="6" id="KW-0539">Nucleus</keyword>
<evidence type="ECO:0000313" key="9">
    <source>
        <dbReference type="EMBL" id="KAJ9700836.1"/>
    </source>
</evidence>
<dbReference type="Gene3D" id="1.10.10.60">
    <property type="entry name" value="Homeodomain-like"/>
    <property type="match status" value="2"/>
</dbReference>
<comment type="subcellular location">
    <subcellularLocation>
        <location evidence="1">Nucleus</location>
    </subcellularLocation>
</comment>
<evidence type="ECO:0000256" key="5">
    <source>
        <dbReference type="ARBA" id="ARBA00023163"/>
    </source>
</evidence>
<dbReference type="SUPFAM" id="SSF46689">
    <property type="entry name" value="Homeodomain-like"/>
    <property type="match status" value="1"/>
</dbReference>
<feature type="domain" description="Myb-like" evidence="7">
    <location>
        <begin position="11"/>
        <end position="63"/>
    </location>
</feature>
<dbReference type="CDD" id="cd00167">
    <property type="entry name" value="SANT"/>
    <property type="match status" value="2"/>
</dbReference>
<evidence type="ECO:0000259" key="8">
    <source>
        <dbReference type="PROSITE" id="PS51294"/>
    </source>
</evidence>
<comment type="caution">
    <text evidence="9">The sequence shown here is derived from an EMBL/GenBank/DDBJ whole genome shotgun (WGS) entry which is preliminary data.</text>
</comment>
<evidence type="ECO:0000259" key="7">
    <source>
        <dbReference type="PROSITE" id="PS50090"/>
    </source>
</evidence>
<feature type="domain" description="Myb-like" evidence="7">
    <location>
        <begin position="64"/>
        <end position="114"/>
    </location>
</feature>
<dbReference type="InterPro" id="IPR044676">
    <property type="entry name" value="EOBI/EOBII-like_plant"/>
</dbReference>
<dbReference type="SMART" id="SM00717">
    <property type="entry name" value="SANT"/>
    <property type="match status" value="2"/>
</dbReference>
<dbReference type="AlphaFoldDB" id="A0AA39A4J5"/>
<dbReference type="InterPro" id="IPR009057">
    <property type="entry name" value="Homeodomain-like_sf"/>
</dbReference>
<keyword evidence="10" id="KW-1185">Reference proteome</keyword>
<dbReference type="GO" id="GO:0043565">
    <property type="term" value="F:sequence-specific DNA binding"/>
    <property type="evidence" value="ECO:0007669"/>
    <property type="project" value="InterPro"/>
</dbReference>
<dbReference type="FunFam" id="1.10.10.60:FF:000011">
    <property type="entry name" value="Myb transcription factor"/>
    <property type="match status" value="1"/>
</dbReference>
<dbReference type="PANTHER" id="PTHR45675">
    <property type="entry name" value="MYB TRANSCRIPTION FACTOR-RELATED-RELATED"/>
    <property type="match status" value="1"/>
</dbReference>
<keyword evidence="2" id="KW-0677">Repeat</keyword>
<dbReference type="InterPro" id="IPR017930">
    <property type="entry name" value="Myb_dom"/>
</dbReference>
<dbReference type="FunFam" id="1.10.10.60:FF:000174">
    <property type="entry name" value="MYB-related transcription factor"/>
    <property type="match status" value="1"/>
</dbReference>
<sequence length="254" mass="29451">MAGHLGWGIIEEGWRKGPWTAEEDRLLTEYVKLHGEGRWNSVARLAGLRRNGKSCRLRWVNYLRPDLKRGQITPHEENIILELHARWGNRWSTIARSLPGRTDNEIKNYWRTHFKKKGKLPSDKSEKGKTRLLRKQQFYQQQQQQQQLQQQQQQLNQMDLKRIMALLDQPDIGDTPMAQTRQDLGSCIYSTHHAAEEHGYVHLPIPNADVSTQESSSEDMLWDGLWNLDDFHGNLSAACAASKANLHHLVAPFY</sequence>
<evidence type="ECO:0000256" key="3">
    <source>
        <dbReference type="ARBA" id="ARBA00023015"/>
    </source>
</evidence>
<dbReference type="InterPro" id="IPR001005">
    <property type="entry name" value="SANT/Myb"/>
</dbReference>